<dbReference type="PRINTS" id="PR01590">
    <property type="entry name" value="HTHFIS"/>
</dbReference>
<dbReference type="GO" id="GO:0043565">
    <property type="term" value="F:sequence-specific DNA binding"/>
    <property type="evidence" value="ECO:0007669"/>
    <property type="project" value="InterPro"/>
</dbReference>
<dbReference type="InterPro" id="IPR009057">
    <property type="entry name" value="Homeodomain-like_sf"/>
</dbReference>
<feature type="domain" description="DNA binding HTH" evidence="4">
    <location>
        <begin position="61"/>
        <end position="101"/>
    </location>
</feature>
<protein>
    <recommendedName>
        <fullName evidence="3">Putative Fis-like DNA-binding protein</fullName>
    </recommendedName>
</protein>
<keyword evidence="2 5" id="KW-0238">DNA-binding</keyword>
<comment type="similarity">
    <text evidence="1">Belongs to the transcriptional regulatory Fis family.</text>
</comment>
<dbReference type="RefSeq" id="WP_134359635.1">
    <property type="nucleotide sequence ID" value="NZ_CP038033.1"/>
</dbReference>
<dbReference type="InterPro" id="IPR002197">
    <property type="entry name" value="HTH_Fis"/>
</dbReference>
<accession>A0A4P7C210</accession>
<dbReference type="GO" id="GO:0006355">
    <property type="term" value="P:regulation of DNA-templated transcription"/>
    <property type="evidence" value="ECO:0007669"/>
    <property type="project" value="InterPro"/>
</dbReference>
<dbReference type="PRINTS" id="PR01591">
    <property type="entry name" value="DNABINDNGFIS"/>
</dbReference>
<evidence type="ECO:0000259" key="4">
    <source>
        <dbReference type="Pfam" id="PF02954"/>
    </source>
</evidence>
<dbReference type="EMBL" id="CP038033">
    <property type="protein sequence ID" value="QBQ56421.1"/>
    <property type="molecule type" value="Genomic_DNA"/>
</dbReference>
<evidence type="ECO:0000256" key="2">
    <source>
        <dbReference type="ARBA" id="ARBA00023125"/>
    </source>
</evidence>
<dbReference type="NCBIfam" id="NF001659">
    <property type="entry name" value="PRK00430.1"/>
    <property type="match status" value="1"/>
</dbReference>
<dbReference type="SUPFAM" id="SSF46689">
    <property type="entry name" value="Homeodomain-like"/>
    <property type="match status" value="1"/>
</dbReference>
<organism evidence="5 6">
    <name type="scientific">Nitrosococcus wardiae</name>
    <dbReference type="NCBI Taxonomy" id="1814290"/>
    <lineage>
        <taxon>Bacteria</taxon>
        <taxon>Pseudomonadati</taxon>
        <taxon>Pseudomonadota</taxon>
        <taxon>Gammaproteobacteria</taxon>
        <taxon>Chromatiales</taxon>
        <taxon>Chromatiaceae</taxon>
        <taxon>Nitrosococcus</taxon>
    </lineage>
</organism>
<dbReference type="InterPro" id="IPR005412">
    <property type="entry name" value="Fis_DNA-bd"/>
</dbReference>
<dbReference type="KEGG" id="nwr:E3U44_02315"/>
<evidence type="ECO:0000313" key="6">
    <source>
        <dbReference type="Proteomes" id="UP000294325"/>
    </source>
</evidence>
<gene>
    <name evidence="5" type="primary">fis</name>
    <name evidence="5" type="ORF">E3U44_02315</name>
</gene>
<dbReference type="Proteomes" id="UP000294325">
    <property type="component" value="Chromosome"/>
</dbReference>
<evidence type="ECO:0000313" key="5">
    <source>
        <dbReference type="EMBL" id="QBQ56421.1"/>
    </source>
</evidence>
<dbReference type="Pfam" id="PF02954">
    <property type="entry name" value="HTH_8"/>
    <property type="match status" value="1"/>
</dbReference>
<proteinExistence type="inferred from homology"/>
<dbReference type="Gene3D" id="1.10.10.60">
    <property type="entry name" value="Homeodomain-like"/>
    <property type="match status" value="1"/>
</dbReference>
<keyword evidence="6" id="KW-1185">Reference proteome</keyword>
<dbReference type="InterPro" id="IPR050207">
    <property type="entry name" value="Trans_regulatory_Fis"/>
</dbReference>
<evidence type="ECO:0000256" key="3">
    <source>
        <dbReference type="ARBA" id="ARBA00029540"/>
    </source>
</evidence>
<sequence length="107" mass="12184">MLQAESGGRMTDEPTQTEPCKLTISEEHRDSPIRECLRHALDEYFDRLNGHDPADLYEIVMREIEPPLLEATLKRTGGNQTKAAKFLGMNRGTLRKKLKQYGINAIN</sequence>
<evidence type="ECO:0000256" key="1">
    <source>
        <dbReference type="ARBA" id="ARBA00008559"/>
    </source>
</evidence>
<reference evidence="5 6" key="1">
    <citation type="submission" date="2019-03" db="EMBL/GenBank/DDBJ databases">
        <title>The genome sequence of Nitrosococcus wardiae strain D1FHST reveals the archetypal metabolic capacity of ammonia-oxidizing Gammaproteobacteria.</title>
        <authorList>
            <person name="Wang L."/>
            <person name="Lim C.K."/>
            <person name="Hanson T.E."/>
            <person name="Dang H."/>
            <person name="Klotz M.G."/>
        </authorList>
    </citation>
    <scope>NUCLEOTIDE SEQUENCE [LARGE SCALE GENOMIC DNA]</scope>
    <source>
        <strain evidence="5 6">D1FHS</strain>
    </source>
</reference>
<dbReference type="PANTHER" id="PTHR47918">
    <property type="entry name" value="DNA-BINDING PROTEIN FIS"/>
    <property type="match status" value="1"/>
</dbReference>
<name>A0A4P7C210_9GAMM</name>
<dbReference type="PANTHER" id="PTHR47918:SF1">
    <property type="entry name" value="DNA-BINDING PROTEIN FIS"/>
    <property type="match status" value="1"/>
</dbReference>
<dbReference type="AlphaFoldDB" id="A0A4P7C210"/>
<dbReference type="OrthoDB" id="9802388at2"/>